<dbReference type="OMA" id="CTCHISP"/>
<name>A0A0D2PFH6_HYPSF</name>
<dbReference type="STRING" id="945553.A0A0D2PFH6"/>
<dbReference type="OrthoDB" id="3251181at2759"/>
<sequence length="58" mass="6331">DDLPRVEILDSGTTRHISPYHDDFETLSEIPPKILRAANKGNFSAVGEGELVIDLPNG</sequence>
<evidence type="ECO:0000259" key="1">
    <source>
        <dbReference type="Pfam" id="PF22936"/>
    </source>
</evidence>
<dbReference type="EMBL" id="KN817519">
    <property type="protein sequence ID" value="KJA29504.1"/>
    <property type="molecule type" value="Genomic_DNA"/>
</dbReference>
<dbReference type="Pfam" id="PF22936">
    <property type="entry name" value="Pol_BBD"/>
    <property type="match status" value="1"/>
</dbReference>
<organism evidence="2 3">
    <name type="scientific">Hypholoma sublateritium (strain FD-334 SS-4)</name>
    <dbReference type="NCBI Taxonomy" id="945553"/>
    <lineage>
        <taxon>Eukaryota</taxon>
        <taxon>Fungi</taxon>
        <taxon>Dikarya</taxon>
        <taxon>Basidiomycota</taxon>
        <taxon>Agaricomycotina</taxon>
        <taxon>Agaricomycetes</taxon>
        <taxon>Agaricomycetidae</taxon>
        <taxon>Agaricales</taxon>
        <taxon>Agaricineae</taxon>
        <taxon>Strophariaceae</taxon>
        <taxon>Hypholoma</taxon>
    </lineage>
</organism>
<feature type="non-terminal residue" evidence="2">
    <location>
        <position position="1"/>
    </location>
</feature>
<protein>
    <recommendedName>
        <fullName evidence="1">Retrovirus-related Pol polyprotein from transposon TNT 1-94-like beta-barrel domain-containing protein</fullName>
    </recommendedName>
</protein>
<evidence type="ECO:0000313" key="3">
    <source>
        <dbReference type="Proteomes" id="UP000054270"/>
    </source>
</evidence>
<feature type="non-terminal residue" evidence="2">
    <location>
        <position position="58"/>
    </location>
</feature>
<dbReference type="InterPro" id="IPR054722">
    <property type="entry name" value="PolX-like_BBD"/>
</dbReference>
<evidence type="ECO:0000313" key="2">
    <source>
        <dbReference type="EMBL" id="KJA29504.1"/>
    </source>
</evidence>
<dbReference type="Proteomes" id="UP000054270">
    <property type="component" value="Unassembled WGS sequence"/>
</dbReference>
<accession>A0A0D2PFH6</accession>
<reference evidence="3" key="1">
    <citation type="submission" date="2014-04" db="EMBL/GenBank/DDBJ databases">
        <title>Evolutionary Origins and Diversification of the Mycorrhizal Mutualists.</title>
        <authorList>
            <consortium name="DOE Joint Genome Institute"/>
            <consortium name="Mycorrhizal Genomics Consortium"/>
            <person name="Kohler A."/>
            <person name="Kuo A."/>
            <person name="Nagy L.G."/>
            <person name="Floudas D."/>
            <person name="Copeland A."/>
            <person name="Barry K.W."/>
            <person name="Cichocki N."/>
            <person name="Veneault-Fourrey C."/>
            <person name="LaButti K."/>
            <person name="Lindquist E.A."/>
            <person name="Lipzen A."/>
            <person name="Lundell T."/>
            <person name="Morin E."/>
            <person name="Murat C."/>
            <person name="Riley R."/>
            <person name="Ohm R."/>
            <person name="Sun H."/>
            <person name="Tunlid A."/>
            <person name="Henrissat B."/>
            <person name="Grigoriev I.V."/>
            <person name="Hibbett D.S."/>
            <person name="Martin F."/>
        </authorList>
    </citation>
    <scope>NUCLEOTIDE SEQUENCE [LARGE SCALE GENOMIC DNA]</scope>
    <source>
        <strain evidence="3">FD-334 SS-4</strain>
    </source>
</reference>
<keyword evidence="3" id="KW-1185">Reference proteome</keyword>
<feature type="domain" description="Retrovirus-related Pol polyprotein from transposon TNT 1-94-like beta-barrel" evidence="1">
    <location>
        <begin position="8"/>
        <end position="58"/>
    </location>
</feature>
<gene>
    <name evidence="2" type="ORF">HYPSUDRAFT_95801</name>
</gene>
<proteinExistence type="predicted"/>
<dbReference type="AlphaFoldDB" id="A0A0D2PFH6"/>